<dbReference type="Proteomes" id="UP000265703">
    <property type="component" value="Unassembled WGS sequence"/>
</dbReference>
<sequence length="145" mass="17748">MPIPMGKVLFPAQRDGWWNVLDPQFNHEPFSREEKNYIYKKANLQAEMKTKFGKFRSRNCFKNIWYNKKRKLKAKNRVKMVLSIPDNKDENESEYVDELEHEIKHVDELEHENESEYESEYVDELEHEIEYEIEQDKRSIQFMLE</sequence>
<keyword evidence="2" id="KW-1185">Reference proteome</keyword>
<dbReference type="EMBL" id="QKYT01000629">
    <property type="protein sequence ID" value="RIA82796.1"/>
    <property type="molecule type" value="Genomic_DNA"/>
</dbReference>
<gene>
    <name evidence="1" type="ORF">C1645_743529</name>
</gene>
<evidence type="ECO:0000313" key="1">
    <source>
        <dbReference type="EMBL" id="RIA82796.1"/>
    </source>
</evidence>
<accession>A0A397SDK2</accession>
<name>A0A397SDK2_9GLOM</name>
<protein>
    <submittedName>
        <fullName evidence="1">Uncharacterized protein</fullName>
    </submittedName>
</protein>
<proteinExistence type="predicted"/>
<organism evidence="1 2">
    <name type="scientific">Glomus cerebriforme</name>
    <dbReference type="NCBI Taxonomy" id="658196"/>
    <lineage>
        <taxon>Eukaryota</taxon>
        <taxon>Fungi</taxon>
        <taxon>Fungi incertae sedis</taxon>
        <taxon>Mucoromycota</taxon>
        <taxon>Glomeromycotina</taxon>
        <taxon>Glomeromycetes</taxon>
        <taxon>Glomerales</taxon>
        <taxon>Glomeraceae</taxon>
        <taxon>Glomus</taxon>
    </lineage>
</organism>
<dbReference type="AlphaFoldDB" id="A0A397SDK2"/>
<evidence type="ECO:0000313" key="2">
    <source>
        <dbReference type="Proteomes" id="UP000265703"/>
    </source>
</evidence>
<reference evidence="1 2" key="1">
    <citation type="submission" date="2018-06" db="EMBL/GenBank/DDBJ databases">
        <title>Comparative genomics reveals the genomic features of Rhizophagus irregularis, R. cerebriforme, R. diaphanum and Gigaspora rosea, and their symbiotic lifestyle signature.</title>
        <authorList>
            <person name="Morin E."/>
            <person name="San Clemente H."/>
            <person name="Chen E.C.H."/>
            <person name="De La Providencia I."/>
            <person name="Hainaut M."/>
            <person name="Kuo A."/>
            <person name="Kohler A."/>
            <person name="Murat C."/>
            <person name="Tang N."/>
            <person name="Roy S."/>
            <person name="Loubradou J."/>
            <person name="Henrissat B."/>
            <person name="Grigoriev I.V."/>
            <person name="Corradi N."/>
            <person name="Roux C."/>
            <person name="Martin F.M."/>
        </authorList>
    </citation>
    <scope>NUCLEOTIDE SEQUENCE [LARGE SCALE GENOMIC DNA]</scope>
    <source>
        <strain evidence="1 2">DAOM 227022</strain>
    </source>
</reference>
<comment type="caution">
    <text evidence="1">The sequence shown here is derived from an EMBL/GenBank/DDBJ whole genome shotgun (WGS) entry which is preliminary data.</text>
</comment>